<reference evidence="2 3" key="1">
    <citation type="submission" date="2021-01" db="EMBL/GenBank/DDBJ databases">
        <title>Tumebacillus sp. strain ITR2 16S ribosomal RNA gene Genome sequencing and assembly.</title>
        <authorList>
            <person name="Kang M."/>
        </authorList>
    </citation>
    <scope>NUCLEOTIDE SEQUENCE [LARGE SCALE GENOMIC DNA]</scope>
    <source>
        <strain evidence="2 3">ITR2</strain>
    </source>
</reference>
<dbReference type="InterPro" id="IPR007048">
    <property type="entry name" value="IraD/Gp25-like"/>
</dbReference>
<evidence type="ECO:0000313" key="3">
    <source>
        <dbReference type="Proteomes" id="UP000602284"/>
    </source>
</evidence>
<sequence>MDNHFLGRGWKFPVTVDPATGRILMSEHEEDIAEAIRVIIWTAKGERVMRPKFGCGIHQFVFERTDPTTVSLMEESVKSAIMQWEPRVHQVTAKVTSDPSADGRLSISVSYVVRSTNNLYNQVYPFYIHEGTN</sequence>
<proteinExistence type="predicted"/>
<evidence type="ECO:0000313" key="2">
    <source>
        <dbReference type="EMBL" id="MBL0388115.1"/>
    </source>
</evidence>
<organism evidence="2 3">
    <name type="scientific">Tumebacillus amylolyticus</name>
    <dbReference type="NCBI Taxonomy" id="2801339"/>
    <lineage>
        <taxon>Bacteria</taxon>
        <taxon>Bacillati</taxon>
        <taxon>Bacillota</taxon>
        <taxon>Bacilli</taxon>
        <taxon>Bacillales</taxon>
        <taxon>Alicyclobacillaceae</taxon>
        <taxon>Tumebacillus</taxon>
    </lineage>
</organism>
<accession>A0ABS1JD36</accession>
<dbReference type="Proteomes" id="UP000602284">
    <property type="component" value="Unassembled WGS sequence"/>
</dbReference>
<dbReference type="EMBL" id="JAEQNB010000005">
    <property type="protein sequence ID" value="MBL0388115.1"/>
    <property type="molecule type" value="Genomic_DNA"/>
</dbReference>
<comment type="caution">
    <text evidence="2">The sequence shown here is derived from an EMBL/GenBank/DDBJ whole genome shotgun (WGS) entry which is preliminary data.</text>
</comment>
<dbReference type="Gene3D" id="3.10.450.40">
    <property type="match status" value="1"/>
</dbReference>
<protein>
    <submittedName>
        <fullName evidence="2">GPW/gp25 family protein</fullName>
    </submittedName>
</protein>
<keyword evidence="3" id="KW-1185">Reference proteome</keyword>
<dbReference type="SUPFAM" id="SSF160719">
    <property type="entry name" value="gpW/gp25-like"/>
    <property type="match status" value="1"/>
</dbReference>
<feature type="domain" description="IraD/Gp25-like" evidence="1">
    <location>
        <begin position="27"/>
        <end position="117"/>
    </location>
</feature>
<dbReference type="Pfam" id="PF04965">
    <property type="entry name" value="GPW_gp25"/>
    <property type="match status" value="1"/>
</dbReference>
<gene>
    <name evidence="2" type="ORF">JJB07_15975</name>
</gene>
<evidence type="ECO:0000259" key="1">
    <source>
        <dbReference type="Pfam" id="PF04965"/>
    </source>
</evidence>
<dbReference type="RefSeq" id="WP_201636784.1">
    <property type="nucleotide sequence ID" value="NZ_JAEQNB010000005.1"/>
</dbReference>
<name>A0ABS1JD36_9BACL</name>